<sequence>MTNITFAQSNYTTDDRKGKLFFKAGSDYRITPIYDGIKLKEDILRTSIDSQNSGAAIFYGVEFFPWKNLSINFNHSFHYTLFYLESFDGSEDDLGGEASVNELFYDFHFFINYYFKIFDESEIFIRLGKSMMNRNSNYTTNEALYDDNGNLAIGISSQGNFNFSPYNAGLGFKKNKVEVLLGIYSTSITPYLVGEDFIIPYFNLAYTIGKM</sequence>
<dbReference type="EMBL" id="JAIRBB010000001">
    <property type="protein sequence ID" value="MCG2429693.1"/>
    <property type="molecule type" value="Genomic_DNA"/>
</dbReference>
<keyword evidence="2" id="KW-1185">Reference proteome</keyword>
<evidence type="ECO:0000313" key="1">
    <source>
        <dbReference type="EMBL" id="MCG2429693.1"/>
    </source>
</evidence>
<dbReference type="Proteomes" id="UP001139462">
    <property type="component" value="Unassembled WGS sequence"/>
</dbReference>
<dbReference type="AlphaFoldDB" id="A0A9X1QXI3"/>
<gene>
    <name evidence="1" type="ORF">K8344_01050</name>
</gene>
<accession>A0A9X1QXI3</accession>
<name>A0A9X1QXI3_9FLAO</name>
<protein>
    <submittedName>
        <fullName evidence="1">Uncharacterized protein</fullName>
    </submittedName>
</protein>
<reference evidence="1" key="1">
    <citation type="submission" date="2021-09" db="EMBL/GenBank/DDBJ databases">
        <title>Genome of Aequorivita sp. strain F64183.</title>
        <authorList>
            <person name="Wang Y."/>
        </authorList>
    </citation>
    <scope>NUCLEOTIDE SEQUENCE</scope>
    <source>
        <strain evidence="1">F64183</strain>
    </source>
</reference>
<dbReference type="RefSeq" id="WP_237606415.1">
    <property type="nucleotide sequence ID" value="NZ_JAIRBB010000001.1"/>
</dbReference>
<comment type="caution">
    <text evidence="1">The sequence shown here is derived from an EMBL/GenBank/DDBJ whole genome shotgun (WGS) entry which is preliminary data.</text>
</comment>
<organism evidence="1 2">
    <name type="scientific">Aequorivita xiaoshiensis</name>
    <dbReference type="NCBI Taxonomy" id="2874476"/>
    <lineage>
        <taxon>Bacteria</taxon>
        <taxon>Pseudomonadati</taxon>
        <taxon>Bacteroidota</taxon>
        <taxon>Flavobacteriia</taxon>
        <taxon>Flavobacteriales</taxon>
        <taxon>Flavobacteriaceae</taxon>
        <taxon>Aequorivita</taxon>
    </lineage>
</organism>
<proteinExistence type="predicted"/>
<evidence type="ECO:0000313" key="2">
    <source>
        <dbReference type="Proteomes" id="UP001139462"/>
    </source>
</evidence>